<gene>
    <name evidence="2" type="ORF">NE663_01105</name>
</gene>
<feature type="transmembrane region" description="Helical" evidence="1">
    <location>
        <begin position="115"/>
        <end position="135"/>
    </location>
</feature>
<reference evidence="2 3" key="1">
    <citation type="submission" date="2022-06" db="EMBL/GenBank/DDBJ databases">
        <title>Isolation of gut microbiota from human fecal samples.</title>
        <authorList>
            <person name="Pamer E.G."/>
            <person name="Barat B."/>
            <person name="Waligurski E."/>
            <person name="Medina S."/>
            <person name="Paddock L."/>
            <person name="Mostad J."/>
        </authorList>
    </citation>
    <scope>NUCLEOTIDE SEQUENCE [LARGE SCALE GENOMIC DNA]</scope>
    <source>
        <strain evidence="2 3">DFI.6.1</strain>
    </source>
</reference>
<feature type="transmembrane region" description="Helical" evidence="1">
    <location>
        <begin position="60"/>
        <end position="79"/>
    </location>
</feature>
<evidence type="ECO:0000256" key="1">
    <source>
        <dbReference type="SAM" id="Phobius"/>
    </source>
</evidence>
<name>A0ABT1SIB4_9FIRM</name>
<dbReference type="PROSITE" id="PS51257">
    <property type="entry name" value="PROKAR_LIPOPROTEIN"/>
    <property type="match status" value="1"/>
</dbReference>
<dbReference type="Proteomes" id="UP001524435">
    <property type="component" value="Unassembled WGS sequence"/>
</dbReference>
<protein>
    <submittedName>
        <fullName evidence="2">Uncharacterized protein</fullName>
    </submittedName>
</protein>
<keyword evidence="1" id="KW-1133">Transmembrane helix</keyword>
<feature type="transmembrane region" description="Helical" evidence="1">
    <location>
        <begin position="16"/>
        <end position="40"/>
    </location>
</feature>
<accession>A0ABT1SIB4</accession>
<keyword evidence="1" id="KW-0472">Membrane</keyword>
<keyword evidence="3" id="KW-1185">Reference proteome</keyword>
<comment type="caution">
    <text evidence="2">The sequence shown here is derived from an EMBL/GenBank/DDBJ whole genome shotgun (WGS) entry which is preliminary data.</text>
</comment>
<sequence length="192" mass="21449">MYRVDRFVDTAEKRSCFFYLLLFGCMIWLLVIQILLGFALFSIKGQEELFALLSNQVLSYAYLARVVMQFLSLGSLSFWKILGILVFSTSFYEIVLAALLIIGLFPSPLKGCRKGLLWILGIMGVMLIGFGAFAAQALQMVTLQTSIHLLQMMGVVLMIGSFVCLLIAVSVIYHIVLIDYPSALQVEVEIIS</sequence>
<keyword evidence="1" id="KW-0812">Transmembrane</keyword>
<evidence type="ECO:0000313" key="3">
    <source>
        <dbReference type="Proteomes" id="UP001524435"/>
    </source>
</evidence>
<dbReference type="RefSeq" id="WP_178200173.1">
    <property type="nucleotide sequence ID" value="NZ_CALVCM010000066.1"/>
</dbReference>
<dbReference type="EMBL" id="JANGCH010000001">
    <property type="protein sequence ID" value="MCQ5120855.1"/>
    <property type="molecule type" value="Genomic_DNA"/>
</dbReference>
<feature type="transmembrane region" description="Helical" evidence="1">
    <location>
        <begin position="91"/>
        <end position="109"/>
    </location>
</feature>
<feature type="transmembrane region" description="Helical" evidence="1">
    <location>
        <begin position="155"/>
        <end position="176"/>
    </location>
</feature>
<evidence type="ECO:0000313" key="2">
    <source>
        <dbReference type="EMBL" id="MCQ5120855.1"/>
    </source>
</evidence>
<organism evidence="2 3">
    <name type="scientific">Massilicoli timonensis</name>
    <dbReference type="NCBI Taxonomy" id="2015901"/>
    <lineage>
        <taxon>Bacteria</taxon>
        <taxon>Bacillati</taxon>
        <taxon>Bacillota</taxon>
        <taxon>Erysipelotrichia</taxon>
        <taxon>Erysipelotrichales</taxon>
        <taxon>Erysipelotrichaceae</taxon>
        <taxon>Massilicoli</taxon>
    </lineage>
</organism>
<proteinExistence type="predicted"/>